<accession>A0ABU5MWA0</accession>
<dbReference type="PANTHER" id="PTHR36120">
    <property type="entry name" value="FUCOSE ISOMERASE"/>
    <property type="match status" value="1"/>
</dbReference>
<organism evidence="3 4">
    <name type="scientific">Pontiella agarivorans</name>
    <dbReference type="NCBI Taxonomy" id="3038953"/>
    <lineage>
        <taxon>Bacteria</taxon>
        <taxon>Pseudomonadati</taxon>
        <taxon>Kiritimatiellota</taxon>
        <taxon>Kiritimatiellia</taxon>
        <taxon>Kiritimatiellales</taxon>
        <taxon>Pontiellaceae</taxon>
        <taxon>Pontiella</taxon>
    </lineage>
</organism>
<gene>
    <name evidence="3" type="ORF">P9H32_07105</name>
</gene>
<name>A0ABU5MWA0_9BACT</name>
<protein>
    <recommendedName>
        <fullName evidence="5">Fucose isomerase</fullName>
    </recommendedName>
</protein>
<dbReference type="RefSeq" id="WP_322608197.1">
    <property type="nucleotide sequence ID" value="NZ_JARVCO010000008.1"/>
</dbReference>
<reference evidence="3 4" key="1">
    <citation type="journal article" date="2024" name="Appl. Environ. Microbiol.">
        <title>Pontiella agarivorans sp. nov., a novel marine anaerobic bacterium capable of degrading macroalgal polysaccharides and fixing nitrogen.</title>
        <authorList>
            <person name="Liu N."/>
            <person name="Kivenson V."/>
            <person name="Peng X."/>
            <person name="Cui Z."/>
            <person name="Lankiewicz T.S."/>
            <person name="Gosselin K.M."/>
            <person name="English C.J."/>
            <person name="Blair E.M."/>
            <person name="O'Malley M.A."/>
            <person name="Valentine D.L."/>
        </authorList>
    </citation>
    <scope>NUCLEOTIDE SEQUENCE [LARGE SCALE GENOMIC DNA]</scope>
    <source>
        <strain evidence="3 4">NLcol2</strain>
    </source>
</reference>
<dbReference type="PANTHER" id="PTHR36120:SF1">
    <property type="entry name" value="L-FUCOSE ISOMERASE C-TERMINAL DOMAIN-CONTAINING PROTEIN"/>
    <property type="match status" value="1"/>
</dbReference>
<comment type="caution">
    <text evidence="3">The sequence shown here is derived from an EMBL/GenBank/DDBJ whole genome shotgun (WGS) entry which is preliminary data.</text>
</comment>
<dbReference type="SUPFAM" id="SSF53743">
    <property type="entry name" value="FucI/AraA N-terminal and middle domains"/>
    <property type="match status" value="1"/>
</dbReference>
<evidence type="ECO:0000313" key="4">
    <source>
        <dbReference type="Proteomes" id="UP001290861"/>
    </source>
</evidence>
<evidence type="ECO:0000313" key="3">
    <source>
        <dbReference type="EMBL" id="MDZ8118397.1"/>
    </source>
</evidence>
<keyword evidence="1" id="KW-0413">Isomerase</keyword>
<proteinExistence type="predicted"/>
<dbReference type="EMBL" id="JARVCO010000008">
    <property type="protein sequence ID" value="MDZ8118397.1"/>
    <property type="molecule type" value="Genomic_DNA"/>
</dbReference>
<evidence type="ECO:0000256" key="1">
    <source>
        <dbReference type="ARBA" id="ARBA00023235"/>
    </source>
</evidence>
<dbReference type="InterPro" id="IPR009015">
    <property type="entry name" value="Fucose_isomerase_N/cen_sf"/>
</dbReference>
<dbReference type="Proteomes" id="UP001290861">
    <property type="component" value="Unassembled WGS sequence"/>
</dbReference>
<sequence>MKQENTPSYLDLPKTGIAHDGIIKLIPAFPEPRRTRIVVLGCGVRAHFPWDEACRRYNEAVAMVETSVDSGLFEIIRAETPFEDADLMTEFLNRRMQDGIDGLILFHASYTTGELGAILGRWLSMNHVPLLSWSFPDERGERLSANSMCCQNFLLGIFNTLGVKYAWFQQALEEEIHPMVPRFARSVRAVSRFKTGKLLSLGAARVPGFYDCELDELSVMKRYGIRVDRVGIDVIFDRARKFSDDDLKAVRDALLESPRCASNTVSEEQVFQTLRLALGTLDLAAENNYIGCAVKSWPEMFDVYGCASDGAVSLLNDFGLCTTEESDMNGLMSSMALFLISEGKAIPTMMDISIADTVKNRLGIWHCGSSATRLLRKGTCFESRTHSILENADPETAVGMMLEFLLELGEVTMLRYQSPASAAMYGWEGSLQECEAAFRGSYAELEPKAPLTADTIMGTIFDNGLDHHWSLGYGHWLEDIRMMNHWLDVEEIKHTNPGGMSGFSAC</sequence>
<keyword evidence="2" id="KW-0119">Carbohydrate metabolism</keyword>
<evidence type="ECO:0008006" key="5">
    <source>
        <dbReference type="Google" id="ProtNLM"/>
    </source>
</evidence>
<keyword evidence="4" id="KW-1185">Reference proteome</keyword>
<evidence type="ECO:0000256" key="2">
    <source>
        <dbReference type="ARBA" id="ARBA00023277"/>
    </source>
</evidence>